<organism evidence="1 2">
    <name type="scientific">Bos mutus</name>
    <name type="common">wild yak</name>
    <dbReference type="NCBI Taxonomy" id="72004"/>
    <lineage>
        <taxon>Eukaryota</taxon>
        <taxon>Metazoa</taxon>
        <taxon>Chordata</taxon>
        <taxon>Craniata</taxon>
        <taxon>Vertebrata</taxon>
        <taxon>Euteleostomi</taxon>
        <taxon>Mammalia</taxon>
        <taxon>Eutheria</taxon>
        <taxon>Laurasiatheria</taxon>
        <taxon>Artiodactyla</taxon>
        <taxon>Ruminantia</taxon>
        <taxon>Pecora</taxon>
        <taxon>Bovidae</taxon>
        <taxon>Bovinae</taxon>
        <taxon>Bos</taxon>
    </lineage>
</organism>
<dbReference type="InterPro" id="IPR036412">
    <property type="entry name" value="HAD-like_sf"/>
</dbReference>
<dbReference type="AlphaFoldDB" id="A0A6B0RY78"/>
<dbReference type="FunFam" id="1.10.150.240:FF:000001">
    <property type="entry name" value="Haloacid dehalogenase-like hydrolase domain"/>
    <property type="match status" value="1"/>
</dbReference>
<evidence type="ECO:0008006" key="3">
    <source>
        <dbReference type="Google" id="ProtNLM"/>
    </source>
</evidence>
<dbReference type="Pfam" id="PF00702">
    <property type="entry name" value="Hydrolase"/>
    <property type="match status" value="1"/>
</dbReference>
<evidence type="ECO:0000313" key="2">
    <source>
        <dbReference type="Proteomes" id="UP000322234"/>
    </source>
</evidence>
<dbReference type="InterPro" id="IPR023198">
    <property type="entry name" value="PGP-like_dom2"/>
</dbReference>
<dbReference type="Gene3D" id="3.40.50.1000">
    <property type="entry name" value="HAD superfamily/HAD-like"/>
    <property type="match status" value="1"/>
</dbReference>
<evidence type="ECO:0000313" key="1">
    <source>
        <dbReference type="EMBL" id="MXQ95118.1"/>
    </source>
</evidence>
<dbReference type="PANTHER" id="PTHR18901:SF38">
    <property type="entry name" value="PSEUDOURIDINE-5'-PHOSPHATASE"/>
    <property type="match status" value="1"/>
</dbReference>
<name>A0A6B0RY78_9CETA</name>
<dbReference type="InterPro" id="IPR023214">
    <property type="entry name" value="HAD_sf"/>
</dbReference>
<dbReference type="Proteomes" id="UP000322234">
    <property type="component" value="Unassembled WGS sequence"/>
</dbReference>
<gene>
    <name evidence="1" type="ORF">E5288_WYG018543</name>
</gene>
<protein>
    <recommendedName>
        <fullName evidence="3">Pseudouridine-5'-monophosphatase</fullName>
    </recommendedName>
</protein>
<dbReference type="PANTHER" id="PTHR18901">
    <property type="entry name" value="2-DEOXYGLUCOSE-6-PHOSPHATE PHOSPHATASE 2"/>
    <property type="match status" value="1"/>
</dbReference>
<dbReference type="SUPFAM" id="SSF56784">
    <property type="entry name" value="HAD-like"/>
    <property type="match status" value="1"/>
</dbReference>
<keyword evidence="2" id="KW-1185">Reference proteome</keyword>
<dbReference type="EMBL" id="VBQZ03000127">
    <property type="protein sequence ID" value="MXQ95118.1"/>
    <property type="molecule type" value="Genomic_DNA"/>
</dbReference>
<reference evidence="1" key="1">
    <citation type="submission" date="2019-10" db="EMBL/GenBank/DDBJ databases">
        <title>The sequence and de novo assembly of the wild yak genome.</title>
        <authorList>
            <person name="Liu Y."/>
        </authorList>
    </citation>
    <scope>NUCLEOTIDE SEQUENCE [LARGE SCALE GENOMIC DNA]</scope>
    <source>
        <strain evidence="1">WY2019</strain>
    </source>
</reference>
<accession>A0A6B0RY78</accession>
<sequence>MLMPSSEAGVNTCKCVLCDQLDSVPRSGTSAPDSGEEIRRAEAFCGNSSGTLKKGNQNWDVSPNPGVMPEQEQSDTERLYSAVFEDICGRYGKKYSWDVKSLVMGKKALEAAQLIRDTLQLPMSAEELVEVSQAKLKEVFPTAALMPGQFTVRNPSGEDLTSAQTHVPGQFMFRNPRGEDLTSAQTLIIPGVEKLIRHLRKHDVPCAVATSSGTASFQLKTSRHQDFFGLFHHVVLGDDPEVRSGKPEPDIFLTCARRFSPAPPANKTEFSMKTVRGSMKERTEMPKGLQHVQNRARKDKTFWLDRNVFGYPFFYFPNTRVQQVSIHSATDDLFLGGHLWAGGEQLSFTFVTLDLSSESSKVLQTRLQTQCTIQIIRVSQGVGCSGLLRHVGGFLHGYWSSRRIISELCLLRGSHLNQFGRRINSSFVTPQYLQHTQCNQ</sequence>
<comment type="caution">
    <text evidence="1">The sequence shown here is derived from an EMBL/GenBank/DDBJ whole genome shotgun (WGS) entry which is preliminary data.</text>
</comment>
<dbReference type="Gene3D" id="1.10.150.240">
    <property type="entry name" value="Putative phosphatase, domain 2"/>
    <property type="match status" value="1"/>
</dbReference>
<proteinExistence type="predicted"/>
<dbReference type="GO" id="GO:0016791">
    <property type="term" value="F:phosphatase activity"/>
    <property type="evidence" value="ECO:0007669"/>
    <property type="project" value="TreeGrafter"/>
</dbReference>